<keyword evidence="4" id="KW-1185">Reference proteome</keyword>
<comment type="similarity">
    <text evidence="1">Belongs to the cytochrome P450 family.</text>
</comment>
<proteinExistence type="inferred from homology"/>
<dbReference type="InterPro" id="IPR001128">
    <property type="entry name" value="Cyt_P450"/>
</dbReference>
<feature type="region of interest" description="Disordered" evidence="2">
    <location>
        <begin position="1"/>
        <end position="36"/>
    </location>
</feature>
<dbReference type="Proteomes" id="UP001300763">
    <property type="component" value="Unassembled WGS sequence"/>
</dbReference>
<accession>A0ABT5SXU3</accession>
<dbReference type="Gene3D" id="1.10.630.10">
    <property type="entry name" value="Cytochrome P450"/>
    <property type="match status" value="1"/>
</dbReference>
<dbReference type="RefSeq" id="WP_274202211.1">
    <property type="nucleotide sequence ID" value="NZ_JAQZAO010000009.1"/>
</dbReference>
<sequence>MSSPSGTTPRAQPTESTQPTDPTEPEPTGPVPRLGPADTARLAARVLIPTIAQGAIARRPRVVGLAERLDLDARAVATVQDLHRRYGDGPVRLPLPVRRFALVLAPQDVHRVLEGSPEPFALANREKQGALGQFQPHGVLASHGEERAERRRVNESVLDTPQPVHRLAGDVVATVREEARLVAQQAARTGRLDWAAYSTGWRRAFRRVVLGDAARDDEGLQQDLDALRYRANWSYFLPRSRTRRDRLRGRLGQYLERAEPGSLAGLLAQTAGEDSVVDPVDQIPQWLFAFDPAGMASIRALALLAAAPEEAGRVRAEIEGVDLDVPQELRRLRAAVLESVRLWPTTPMILRETTRDVSWPTGRLAAGTAVLVYAPFFHRDDDGLAVAHRFTPELWTGEGHDGTAGDAATDWPLVPFSEGPGVCPGQNLVLLTTSTFLATLLEHHDHALEHPASLDPDHVPGVVSPFRVRFRTTGR</sequence>
<evidence type="ECO:0000313" key="3">
    <source>
        <dbReference type="EMBL" id="MDD7967678.1"/>
    </source>
</evidence>
<dbReference type="SUPFAM" id="SSF48264">
    <property type="entry name" value="Cytochrome P450"/>
    <property type="match status" value="1"/>
</dbReference>
<dbReference type="InterPro" id="IPR036396">
    <property type="entry name" value="Cyt_P450_sf"/>
</dbReference>
<feature type="compositionally biased region" description="Polar residues" evidence="2">
    <location>
        <begin position="1"/>
        <end position="11"/>
    </location>
</feature>
<dbReference type="Pfam" id="PF00067">
    <property type="entry name" value="p450"/>
    <property type="match status" value="1"/>
</dbReference>
<evidence type="ECO:0000256" key="1">
    <source>
        <dbReference type="ARBA" id="ARBA00010617"/>
    </source>
</evidence>
<evidence type="ECO:0000313" key="4">
    <source>
        <dbReference type="Proteomes" id="UP001300763"/>
    </source>
</evidence>
<comment type="caution">
    <text evidence="3">The sequence shown here is derived from an EMBL/GenBank/DDBJ whole genome shotgun (WGS) entry which is preliminary data.</text>
</comment>
<gene>
    <name evidence="3" type="ORF">PGB27_20240</name>
</gene>
<organism evidence="3 4">
    <name type="scientific">Actinomycetospora lemnae</name>
    <dbReference type="NCBI Taxonomy" id="3019891"/>
    <lineage>
        <taxon>Bacteria</taxon>
        <taxon>Bacillati</taxon>
        <taxon>Actinomycetota</taxon>
        <taxon>Actinomycetes</taxon>
        <taxon>Pseudonocardiales</taxon>
        <taxon>Pseudonocardiaceae</taxon>
        <taxon>Actinomycetospora</taxon>
    </lineage>
</organism>
<dbReference type="EMBL" id="JAQZAO010000009">
    <property type="protein sequence ID" value="MDD7967678.1"/>
    <property type="molecule type" value="Genomic_DNA"/>
</dbReference>
<name>A0ABT5SXU3_9PSEU</name>
<evidence type="ECO:0000256" key="2">
    <source>
        <dbReference type="SAM" id="MobiDB-lite"/>
    </source>
</evidence>
<protein>
    <submittedName>
        <fullName evidence="3">Cytochrome P450</fullName>
    </submittedName>
</protein>
<dbReference type="InterPro" id="IPR050121">
    <property type="entry name" value="Cytochrome_P450_monoxygenase"/>
</dbReference>
<dbReference type="PANTHER" id="PTHR24305:SF166">
    <property type="entry name" value="CYTOCHROME P450 12A4, MITOCHONDRIAL-RELATED"/>
    <property type="match status" value="1"/>
</dbReference>
<reference evidence="3 4" key="1">
    <citation type="submission" date="2023-02" db="EMBL/GenBank/DDBJ databases">
        <title>Genome sequencing required for Actinomycetospora new species description.</title>
        <authorList>
            <person name="Saimee Y."/>
            <person name="Duangmal K."/>
        </authorList>
    </citation>
    <scope>NUCLEOTIDE SEQUENCE [LARGE SCALE GENOMIC DNA]</scope>
    <source>
        <strain evidence="3 4">DW7H6</strain>
    </source>
</reference>
<dbReference type="PANTHER" id="PTHR24305">
    <property type="entry name" value="CYTOCHROME P450"/>
    <property type="match status" value="1"/>
</dbReference>